<proteinExistence type="predicted"/>
<dbReference type="AlphaFoldDB" id="A0A0F9FR62"/>
<accession>A0A0F9FR62</accession>
<evidence type="ECO:0000256" key="1">
    <source>
        <dbReference type="SAM" id="MobiDB-lite"/>
    </source>
</evidence>
<evidence type="ECO:0000313" key="2">
    <source>
        <dbReference type="EMBL" id="KKL53567.1"/>
    </source>
</evidence>
<dbReference type="EMBL" id="LAZR01031504">
    <property type="protein sequence ID" value="KKL53567.1"/>
    <property type="molecule type" value="Genomic_DNA"/>
</dbReference>
<name>A0A0F9FR62_9ZZZZ</name>
<reference evidence="2" key="1">
    <citation type="journal article" date="2015" name="Nature">
        <title>Complex archaea that bridge the gap between prokaryotes and eukaryotes.</title>
        <authorList>
            <person name="Spang A."/>
            <person name="Saw J.H."/>
            <person name="Jorgensen S.L."/>
            <person name="Zaremba-Niedzwiedzka K."/>
            <person name="Martijn J."/>
            <person name="Lind A.E."/>
            <person name="van Eijk R."/>
            <person name="Schleper C."/>
            <person name="Guy L."/>
            <person name="Ettema T.J."/>
        </authorList>
    </citation>
    <scope>NUCLEOTIDE SEQUENCE</scope>
</reference>
<feature type="compositionally biased region" description="Low complexity" evidence="1">
    <location>
        <begin position="84"/>
        <end position="100"/>
    </location>
</feature>
<feature type="region of interest" description="Disordered" evidence="1">
    <location>
        <begin position="70"/>
        <end position="111"/>
    </location>
</feature>
<organism evidence="2">
    <name type="scientific">marine sediment metagenome</name>
    <dbReference type="NCBI Taxonomy" id="412755"/>
    <lineage>
        <taxon>unclassified sequences</taxon>
        <taxon>metagenomes</taxon>
        <taxon>ecological metagenomes</taxon>
    </lineage>
</organism>
<gene>
    <name evidence="2" type="ORF">LCGC14_2274180</name>
</gene>
<sequence>MVQAATGGRVAGIPFVLSRAKREVNRGGRRTTVSVLEINYEGSWADMIARFGVGALPAGAQALIAAPVDDERPADYGDPEPDAESAPAAEAAPPASTAEPPAAPAPKPEAKMTPEWTTAYNIFLPLLREVLRGDPWFVPNKDEPTFEATIKEKREKFWDYWLRVPEIGAMHEAGGFIEFTPGTIDAGALEAAVDTLHRWKKGEDVRAKPFDAVEQPA</sequence>
<feature type="non-terminal residue" evidence="2">
    <location>
        <position position="1"/>
    </location>
</feature>
<protein>
    <submittedName>
        <fullName evidence="2">Uncharacterized protein</fullName>
    </submittedName>
</protein>
<comment type="caution">
    <text evidence="2">The sequence shown here is derived from an EMBL/GenBank/DDBJ whole genome shotgun (WGS) entry which is preliminary data.</text>
</comment>